<feature type="compositionally biased region" description="Low complexity" evidence="4">
    <location>
        <begin position="203"/>
        <end position="214"/>
    </location>
</feature>
<sequence length="892" mass="94680">MRAGGCTVQQSLTAEAAAVVKQAVSLARRRGNAQVTPLHVASAMLAAPAPGPPGLLRAACLRSHSHPLQCKALELCFNVALNRLPASAAVASSPLLGLGGGHGHGHHGYYPPSLSNALVAAFKRAQAHQRRGSVESQQQPVLAVKIELEQLVVSILDDPSVSRVMREAGFSSTQVKANVEQAVCVTTATAAGAPSSQNPNPISSATASTSPAAAQESKANKLPLLHHHQHQVRDEDVAAVLDCLASRSKRRVVVVAESAATAEATAHAAVNKIKRGEPKHDALRGAQVVSLRVSSFRDAAREEAERRLGELRCLVAAGKGRRPVLVVVEDIKWAADFWAGHVVQGGGRRGYYCAVEHAITELRAMACGGGGGGVCWLLGFATYQGYTKCRAGQPSLETLWGLQTLTVPAGSLALSLMTTCAFDDSALGTVNQSMKAGSDTDGNGPAHCWPLLGGTQLISRCCGDCSAATRIDTKASLPRPLFVSSSSTSTLPSWLQHCRDQEPTHLADLGKTWSSICSKPSQRMTLHFSAPVSPASSISSYEHGGDNNNHQQPRHSVWLLDAATHHPWKPTKREATSGNNNNDKAAIRSHEVSGASNDEGSVEVECRARFKELSAENLKLLCAALEKEVPWQKDTVAEVASAVLQCRSGIAKRRGGRSSRSPAVDAAGAKEETWMLFLGGDAEGKERVARELASLVFGSRKNVFSISRRRLGATSSPAASGSSDEHHHRSKRPRTPPAGDPAAYLVERLYEALSENPHRVIFVEDVEQASRSCRLGIKEAIETGVVRNRAGDEVSVGDAIIILSCESFDDAGSRACSPPSKKVKVEVDEEGKEGHTGDHERNGDGASSSSPSCIDLNVNVEGDQAGEHDSGDVCLLTAADRTLLFRRQQENQ</sequence>
<accession>A0ABC9D6G0</accession>
<keyword evidence="2 3" id="KW-0677">Repeat</keyword>
<dbReference type="AlphaFoldDB" id="A0ABC9D6G0"/>
<feature type="region of interest" description="Disordered" evidence="4">
    <location>
        <begin position="713"/>
        <end position="741"/>
    </location>
</feature>
<dbReference type="InterPro" id="IPR051650">
    <property type="entry name" value="SL_signaling_regulator"/>
</dbReference>
<name>A0ABC9D6G0_9POAL</name>
<dbReference type="PANTHER" id="PTHR43572:SF31">
    <property type="entry name" value="PROTEIN SMAX1-LIKE 3"/>
    <property type="match status" value="1"/>
</dbReference>
<evidence type="ECO:0000256" key="2">
    <source>
        <dbReference type="ARBA" id="ARBA00022737"/>
    </source>
</evidence>
<feature type="compositionally biased region" description="Low complexity" evidence="4">
    <location>
        <begin position="713"/>
        <end position="722"/>
    </location>
</feature>
<evidence type="ECO:0000313" key="6">
    <source>
        <dbReference type="EMBL" id="CAL5032217.1"/>
    </source>
</evidence>
<evidence type="ECO:0000256" key="1">
    <source>
        <dbReference type="ARBA" id="ARBA00008675"/>
    </source>
</evidence>
<dbReference type="Pfam" id="PF23569">
    <property type="entry name" value="NBD_SMAX1"/>
    <property type="match status" value="1"/>
</dbReference>
<gene>
    <name evidence="6" type="ORF">URODEC1_LOCUS82145</name>
</gene>
<feature type="region of interest" description="Disordered" evidence="4">
    <location>
        <begin position="814"/>
        <end position="871"/>
    </location>
</feature>
<evidence type="ECO:0000256" key="4">
    <source>
        <dbReference type="SAM" id="MobiDB-lite"/>
    </source>
</evidence>
<dbReference type="InterPro" id="IPR058680">
    <property type="entry name" value="NBD_SMAX1-like"/>
</dbReference>
<feature type="region of interest" description="Disordered" evidence="4">
    <location>
        <begin position="568"/>
        <end position="598"/>
    </location>
</feature>
<feature type="region of interest" description="Disordered" evidence="4">
    <location>
        <begin position="191"/>
        <end position="218"/>
    </location>
</feature>
<dbReference type="EMBL" id="OZ075141">
    <property type="protein sequence ID" value="CAL5032217.1"/>
    <property type="molecule type" value="Genomic_DNA"/>
</dbReference>
<dbReference type="PROSITE" id="PS51903">
    <property type="entry name" value="CLP_R"/>
    <property type="match status" value="1"/>
</dbReference>
<comment type="similarity">
    <text evidence="1">Belongs to the ClpA/ClpB family.</text>
</comment>
<keyword evidence="7" id="KW-1185">Reference proteome</keyword>
<proteinExistence type="inferred from homology"/>
<organism evidence="6 7">
    <name type="scientific">Urochloa decumbens</name>
    <dbReference type="NCBI Taxonomy" id="240449"/>
    <lineage>
        <taxon>Eukaryota</taxon>
        <taxon>Viridiplantae</taxon>
        <taxon>Streptophyta</taxon>
        <taxon>Embryophyta</taxon>
        <taxon>Tracheophyta</taxon>
        <taxon>Spermatophyta</taxon>
        <taxon>Magnoliopsida</taxon>
        <taxon>Liliopsida</taxon>
        <taxon>Poales</taxon>
        <taxon>Poaceae</taxon>
        <taxon>PACMAD clade</taxon>
        <taxon>Panicoideae</taxon>
        <taxon>Panicodae</taxon>
        <taxon>Paniceae</taxon>
        <taxon>Melinidinae</taxon>
        <taxon>Urochloa</taxon>
    </lineage>
</organism>
<dbReference type="Proteomes" id="UP001497457">
    <property type="component" value="Chromosome 31b"/>
</dbReference>
<dbReference type="Gene3D" id="3.40.50.300">
    <property type="entry name" value="P-loop containing nucleotide triphosphate hydrolases"/>
    <property type="match status" value="1"/>
</dbReference>
<evidence type="ECO:0000313" key="7">
    <source>
        <dbReference type="Proteomes" id="UP001497457"/>
    </source>
</evidence>
<evidence type="ECO:0000256" key="3">
    <source>
        <dbReference type="PROSITE-ProRule" id="PRU01251"/>
    </source>
</evidence>
<dbReference type="PANTHER" id="PTHR43572">
    <property type="entry name" value="CHAPERONE PROTEIN CLPD, CHLOROPLASTIC"/>
    <property type="match status" value="1"/>
</dbReference>
<evidence type="ECO:0000259" key="5">
    <source>
        <dbReference type="PROSITE" id="PS51903"/>
    </source>
</evidence>
<dbReference type="SUPFAM" id="SSF81923">
    <property type="entry name" value="Double Clp-N motif"/>
    <property type="match status" value="1"/>
</dbReference>
<dbReference type="InterPro" id="IPR004176">
    <property type="entry name" value="Clp_R_N"/>
</dbReference>
<feature type="compositionally biased region" description="Basic and acidic residues" evidence="4">
    <location>
        <begin position="832"/>
        <end position="843"/>
    </location>
</feature>
<dbReference type="InterPro" id="IPR027417">
    <property type="entry name" value="P-loop_NTPase"/>
</dbReference>
<dbReference type="Gene3D" id="1.10.1780.10">
    <property type="entry name" value="Clp, N-terminal domain"/>
    <property type="match status" value="1"/>
</dbReference>
<dbReference type="InterPro" id="IPR036628">
    <property type="entry name" value="Clp_N_dom_sf"/>
</dbReference>
<feature type="domain" description="Clp R" evidence="5">
    <location>
        <begin position="8"/>
        <end position="186"/>
    </location>
</feature>
<reference evidence="6" key="1">
    <citation type="submission" date="2024-10" db="EMBL/GenBank/DDBJ databases">
        <authorList>
            <person name="Ryan C."/>
        </authorList>
    </citation>
    <scope>NUCLEOTIDE SEQUENCE [LARGE SCALE GENOMIC DNA]</scope>
</reference>
<protein>
    <recommendedName>
        <fullName evidence="5">Clp R domain-containing protein</fullName>
    </recommendedName>
</protein>